<evidence type="ECO:0000313" key="2">
    <source>
        <dbReference type="EMBL" id="MDI9242909.1"/>
    </source>
</evidence>
<sequence length="720" mass="82695">MIKRYPISYAIDRYEMENDLIVIRGWVYSLFGEHPEFQLRNNRGAEVDFENKPVRRPDLNSLFQVDEDAEDMGFELEFHGSEGETYKLIIQCDDYSVKIPVKPERIKKDSNKEIGPYISRKEILKSLTLRQVLKDIGFFFTHGKTALQKSWRERYSNEAGIYEHWRQTTKLSEKALEKQRNTEFPYAPVISIIVPAYHTPKKYLCEMIESVQKQTYGNWELCIADGSGADHSVEKTVEVYLKDKRIRYKKLERNEGIAGNTNQAMKMASGEFVGLLDHDDTLAENALFEAVSLLNKKPGTDLLYTDEDKISADSVRYTDPYFKSDFNLDLLRSNNYICHFLVVRKTLADSVGGFDKNLDGAQDHDFVFRCIEKAREVSHIPQILYHWRIHRNSTADSAGNKAYCDAAGKGAVEAHLKRQGINGTVSSLPYAGFYRVDYELSSQPLVSILIPNRNEKESLEKCICSIMEKTAYRKFEIVVIENNSTEKEIFDYYKEIENIPEVRVIYWKDKFNYSAINNYGAKEAKGDYLVLLNNDTEIIEPEWLTRMLGDCMRPEVGIVGAMLYYPDDTIQHAGVIIGIGGVAGHIFKYFPRGYEGHFMKALLQQDLSAVTAACLMVKRTVFEEVGGLEEKLEVAFNDVDFCLKVRDKGYLIVFEPGAELYHYESKSRGAENTPEKVERFNGEAAFMMKKWKKILSSGDPYYNKNLTLEREDSGIAERCS</sequence>
<dbReference type="Proteomes" id="UP001300383">
    <property type="component" value="Unassembled WGS sequence"/>
</dbReference>
<proteinExistence type="predicted"/>
<dbReference type="InterPro" id="IPR001173">
    <property type="entry name" value="Glyco_trans_2-like"/>
</dbReference>
<dbReference type="SUPFAM" id="SSF53448">
    <property type="entry name" value="Nucleotide-diphospho-sugar transferases"/>
    <property type="match status" value="2"/>
</dbReference>
<accession>A0AAP4BAW4</accession>
<comment type="caution">
    <text evidence="2">The sequence shown here is derived from an EMBL/GenBank/DDBJ whole genome shotgun (WGS) entry which is preliminary data.</text>
</comment>
<gene>
    <name evidence="2" type="ORF">QJ036_10575</name>
</gene>
<dbReference type="PANTHER" id="PTHR43179">
    <property type="entry name" value="RHAMNOSYLTRANSFERASE WBBL"/>
    <property type="match status" value="1"/>
</dbReference>
<feature type="domain" description="Glycosyltransferase 2-like" evidence="1">
    <location>
        <begin position="447"/>
        <end position="625"/>
    </location>
</feature>
<evidence type="ECO:0000259" key="1">
    <source>
        <dbReference type="Pfam" id="PF00535"/>
    </source>
</evidence>
<dbReference type="AlphaFoldDB" id="A0AAP4BAW4"/>
<name>A0AAP4BAW4_9FIRM</name>
<dbReference type="GO" id="GO:0016757">
    <property type="term" value="F:glycosyltransferase activity"/>
    <property type="evidence" value="ECO:0007669"/>
    <property type="project" value="UniProtKB-KW"/>
</dbReference>
<organism evidence="2 3">
    <name type="scientific">Fusibacillus kribbianus</name>
    <dbReference type="NCBI Taxonomy" id="3044208"/>
    <lineage>
        <taxon>Bacteria</taxon>
        <taxon>Bacillati</taxon>
        <taxon>Bacillota</taxon>
        <taxon>Clostridia</taxon>
        <taxon>Lachnospirales</taxon>
        <taxon>Lachnospiraceae</taxon>
        <taxon>Fusibacillus</taxon>
    </lineage>
</organism>
<dbReference type="CDD" id="cd04184">
    <property type="entry name" value="GT2_RfbC_Mx_like"/>
    <property type="match status" value="1"/>
</dbReference>
<dbReference type="CDD" id="cd04186">
    <property type="entry name" value="GT_2_like_c"/>
    <property type="match status" value="1"/>
</dbReference>
<dbReference type="Gene3D" id="3.90.550.10">
    <property type="entry name" value="Spore Coat Polysaccharide Biosynthesis Protein SpsA, Chain A"/>
    <property type="match status" value="2"/>
</dbReference>
<feature type="domain" description="Glycosyltransferase 2-like" evidence="1">
    <location>
        <begin position="191"/>
        <end position="337"/>
    </location>
</feature>
<evidence type="ECO:0000313" key="3">
    <source>
        <dbReference type="Proteomes" id="UP001300383"/>
    </source>
</evidence>
<protein>
    <submittedName>
        <fullName evidence="2">Glycosyltransferase family 2 protein</fullName>
    </submittedName>
</protein>
<keyword evidence="3" id="KW-1185">Reference proteome</keyword>
<dbReference type="PANTHER" id="PTHR43179:SF7">
    <property type="entry name" value="RHAMNOSYLTRANSFERASE WBBL"/>
    <property type="match status" value="1"/>
</dbReference>
<reference evidence="2 3" key="1">
    <citation type="submission" date="2023-05" db="EMBL/GenBank/DDBJ databases">
        <title>[ruminococcus] sp. nov., isolated from a pig farm feces dump.</title>
        <authorList>
            <person name="Chang Y.-H."/>
        </authorList>
    </citation>
    <scope>NUCLEOTIDE SEQUENCE [LARGE SCALE GENOMIC DNA]</scope>
    <source>
        <strain evidence="2 3">YH-rum2234</strain>
    </source>
</reference>
<dbReference type="Pfam" id="PF00535">
    <property type="entry name" value="Glycos_transf_2"/>
    <property type="match status" value="2"/>
</dbReference>
<dbReference type="InterPro" id="IPR029044">
    <property type="entry name" value="Nucleotide-diphossugar_trans"/>
</dbReference>
<dbReference type="EMBL" id="JASGBQ010000021">
    <property type="protein sequence ID" value="MDI9242909.1"/>
    <property type="molecule type" value="Genomic_DNA"/>
</dbReference>